<evidence type="ECO:0000256" key="2">
    <source>
        <dbReference type="ARBA" id="ARBA00022723"/>
    </source>
</evidence>
<dbReference type="InterPro" id="IPR050295">
    <property type="entry name" value="Plant_2OG-oxidoreductases"/>
</dbReference>
<keyword evidence="3 5" id="KW-0560">Oxidoreductase</keyword>
<evidence type="ECO:0000313" key="9">
    <source>
        <dbReference type="Proteomes" id="UP000823388"/>
    </source>
</evidence>
<evidence type="ECO:0000256" key="4">
    <source>
        <dbReference type="ARBA" id="ARBA00023004"/>
    </source>
</evidence>
<dbReference type="SUPFAM" id="SSF51197">
    <property type="entry name" value="Clavaminate synthase-like"/>
    <property type="match status" value="1"/>
</dbReference>
<dbReference type="InterPro" id="IPR005123">
    <property type="entry name" value="Oxoglu/Fe-dep_dioxygenase_dom"/>
</dbReference>
<evidence type="ECO:0000259" key="7">
    <source>
        <dbReference type="PROSITE" id="PS51471"/>
    </source>
</evidence>
<gene>
    <name evidence="8" type="ORF">PVAP13_7KG388301</name>
</gene>
<dbReference type="InterPro" id="IPR027443">
    <property type="entry name" value="IPNS-like_sf"/>
</dbReference>
<sequence length="410" mass="45263">MQRPAVVGAAGKREGGAAAGRRAVQRPTAGGLCSGRREGCAAVGELGTKRVAEEDGAANMSDSSRTIPPELLPSEDLHPLPMPVINLGHLSLDSATRYRVVDDVAKACRDLGYFQVINHGISQSVMDCALEAASDFFKLPSETKEKFASEDLRRPVRYDTSSKDSISMPRAFLKHYAHPLSEWIQYWPQQPPIYRKYMGKYASEVRMVALQLVEAIVEGLGLGKEYLNEKFHEGSQVLSVNCYAKASQSATTIGLAPHSDHGFLTILLTSCGGLEVVDPSSNIWKRVQQLPHALHVHIGDHMEVLSNGRMKTVVHRALLNPEEARISIASIHGFALHEKVTCAKELVDEENPPKYKESSFSDFLDHLTANMDNKHRNFLESLRMVTGAMVFEKADRAMVHLHMLKSKVSV</sequence>
<proteinExistence type="inferred from homology"/>
<evidence type="ECO:0000256" key="6">
    <source>
        <dbReference type="SAM" id="MobiDB-lite"/>
    </source>
</evidence>
<reference evidence="8" key="1">
    <citation type="submission" date="2020-05" db="EMBL/GenBank/DDBJ databases">
        <title>WGS assembly of Panicum virgatum.</title>
        <authorList>
            <person name="Lovell J.T."/>
            <person name="Jenkins J."/>
            <person name="Shu S."/>
            <person name="Juenger T.E."/>
            <person name="Schmutz J."/>
        </authorList>
    </citation>
    <scope>NUCLEOTIDE SEQUENCE</scope>
    <source>
        <strain evidence="8">AP13</strain>
    </source>
</reference>
<dbReference type="Gene3D" id="2.60.120.330">
    <property type="entry name" value="B-lactam Antibiotic, Isopenicillin N Synthase, Chain"/>
    <property type="match status" value="1"/>
</dbReference>
<dbReference type="InterPro" id="IPR044861">
    <property type="entry name" value="IPNS-like_FE2OG_OXY"/>
</dbReference>
<evidence type="ECO:0000256" key="3">
    <source>
        <dbReference type="ARBA" id="ARBA00023002"/>
    </source>
</evidence>
<dbReference type="GO" id="GO:0016491">
    <property type="term" value="F:oxidoreductase activity"/>
    <property type="evidence" value="ECO:0007669"/>
    <property type="project" value="UniProtKB-KW"/>
</dbReference>
<dbReference type="EMBL" id="CM029049">
    <property type="protein sequence ID" value="KAG2575485.1"/>
    <property type="molecule type" value="Genomic_DNA"/>
</dbReference>
<evidence type="ECO:0000313" key="8">
    <source>
        <dbReference type="EMBL" id="KAG2575485.1"/>
    </source>
</evidence>
<dbReference type="OrthoDB" id="627829at2759"/>
<dbReference type="PROSITE" id="PS51471">
    <property type="entry name" value="FE2OG_OXY"/>
    <property type="match status" value="1"/>
</dbReference>
<feature type="region of interest" description="Disordered" evidence="6">
    <location>
        <begin position="1"/>
        <end position="33"/>
    </location>
</feature>
<keyword evidence="4 5" id="KW-0408">Iron</keyword>
<organism evidence="8 9">
    <name type="scientific">Panicum virgatum</name>
    <name type="common">Blackwell switchgrass</name>
    <dbReference type="NCBI Taxonomy" id="38727"/>
    <lineage>
        <taxon>Eukaryota</taxon>
        <taxon>Viridiplantae</taxon>
        <taxon>Streptophyta</taxon>
        <taxon>Embryophyta</taxon>
        <taxon>Tracheophyta</taxon>
        <taxon>Spermatophyta</taxon>
        <taxon>Magnoliopsida</taxon>
        <taxon>Liliopsida</taxon>
        <taxon>Poales</taxon>
        <taxon>Poaceae</taxon>
        <taxon>PACMAD clade</taxon>
        <taxon>Panicoideae</taxon>
        <taxon>Panicodae</taxon>
        <taxon>Paniceae</taxon>
        <taxon>Panicinae</taxon>
        <taxon>Panicum</taxon>
        <taxon>Panicum sect. Hiantes</taxon>
    </lineage>
</organism>
<dbReference type="Pfam" id="PF03171">
    <property type="entry name" value="2OG-FeII_Oxy"/>
    <property type="match status" value="1"/>
</dbReference>
<dbReference type="Pfam" id="PF14226">
    <property type="entry name" value="DIOX_N"/>
    <property type="match status" value="1"/>
</dbReference>
<evidence type="ECO:0000256" key="5">
    <source>
        <dbReference type="RuleBase" id="RU003682"/>
    </source>
</evidence>
<evidence type="ECO:0000256" key="1">
    <source>
        <dbReference type="ARBA" id="ARBA00008056"/>
    </source>
</evidence>
<feature type="compositionally biased region" description="Low complexity" evidence="6">
    <location>
        <begin position="1"/>
        <end position="10"/>
    </location>
</feature>
<keyword evidence="9" id="KW-1185">Reference proteome</keyword>
<comment type="caution">
    <text evidence="8">The sequence shown here is derived from an EMBL/GenBank/DDBJ whole genome shotgun (WGS) entry which is preliminary data.</text>
</comment>
<feature type="domain" description="Fe2OG dioxygenase" evidence="7">
    <location>
        <begin position="233"/>
        <end position="334"/>
    </location>
</feature>
<comment type="similarity">
    <text evidence="1 5">Belongs to the iron/ascorbate-dependent oxidoreductase family.</text>
</comment>
<dbReference type="InterPro" id="IPR026992">
    <property type="entry name" value="DIOX_N"/>
</dbReference>
<protein>
    <recommendedName>
        <fullName evidence="7">Fe2OG dioxygenase domain-containing protein</fullName>
    </recommendedName>
</protein>
<accession>A0A8T0QR70</accession>
<dbReference type="GO" id="GO:0046872">
    <property type="term" value="F:metal ion binding"/>
    <property type="evidence" value="ECO:0007669"/>
    <property type="project" value="UniProtKB-KW"/>
</dbReference>
<keyword evidence="2 5" id="KW-0479">Metal-binding</keyword>
<dbReference type="PANTHER" id="PTHR47991">
    <property type="entry name" value="OXOGLUTARATE/IRON-DEPENDENT DIOXYGENASE"/>
    <property type="match status" value="1"/>
</dbReference>
<name>A0A8T0QR70_PANVG</name>
<dbReference type="AlphaFoldDB" id="A0A8T0QR70"/>
<dbReference type="Proteomes" id="UP000823388">
    <property type="component" value="Chromosome 7K"/>
</dbReference>